<gene>
    <name evidence="1" type="ORF">KSP40_PGU015664</name>
</gene>
<evidence type="ECO:0000313" key="1">
    <source>
        <dbReference type="EMBL" id="KAK8964357.1"/>
    </source>
</evidence>
<evidence type="ECO:0000313" key="2">
    <source>
        <dbReference type="Proteomes" id="UP001412067"/>
    </source>
</evidence>
<protein>
    <submittedName>
        <fullName evidence="1">Uncharacterized protein</fullName>
    </submittedName>
</protein>
<accession>A0ABR2MKG2</accession>
<comment type="caution">
    <text evidence="1">The sequence shown here is derived from an EMBL/GenBank/DDBJ whole genome shotgun (WGS) entry which is preliminary data.</text>
</comment>
<keyword evidence="2" id="KW-1185">Reference proteome</keyword>
<dbReference type="Proteomes" id="UP001412067">
    <property type="component" value="Unassembled WGS sequence"/>
</dbReference>
<name>A0ABR2MKG2_9ASPA</name>
<reference evidence="1 2" key="1">
    <citation type="journal article" date="2022" name="Nat. Plants">
        <title>Genomes of leafy and leafless Platanthera orchids illuminate the evolution of mycoheterotrophy.</title>
        <authorList>
            <person name="Li M.H."/>
            <person name="Liu K.W."/>
            <person name="Li Z."/>
            <person name="Lu H.C."/>
            <person name="Ye Q.L."/>
            <person name="Zhang D."/>
            <person name="Wang J.Y."/>
            <person name="Li Y.F."/>
            <person name="Zhong Z.M."/>
            <person name="Liu X."/>
            <person name="Yu X."/>
            <person name="Liu D.K."/>
            <person name="Tu X.D."/>
            <person name="Liu B."/>
            <person name="Hao Y."/>
            <person name="Liao X.Y."/>
            <person name="Jiang Y.T."/>
            <person name="Sun W.H."/>
            <person name="Chen J."/>
            <person name="Chen Y.Q."/>
            <person name="Ai Y."/>
            <person name="Zhai J.W."/>
            <person name="Wu S.S."/>
            <person name="Zhou Z."/>
            <person name="Hsiao Y.Y."/>
            <person name="Wu W.L."/>
            <person name="Chen Y.Y."/>
            <person name="Lin Y.F."/>
            <person name="Hsu J.L."/>
            <person name="Li C.Y."/>
            <person name="Wang Z.W."/>
            <person name="Zhao X."/>
            <person name="Zhong W.Y."/>
            <person name="Ma X.K."/>
            <person name="Ma L."/>
            <person name="Huang J."/>
            <person name="Chen G.Z."/>
            <person name="Huang M.Z."/>
            <person name="Huang L."/>
            <person name="Peng D.H."/>
            <person name="Luo Y.B."/>
            <person name="Zou S.Q."/>
            <person name="Chen S.P."/>
            <person name="Lan S."/>
            <person name="Tsai W.C."/>
            <person name="Van de Peer Y."/>
            <person name="Liu Z.J."/>
        </authorList>
    </citation>
    <scope>NUCLEOTIDE SEQUENCE [LARGE SCALE GENOMIC DNA]</scope>
    <source>
        <strain evidence="1">Lor288</strain>
    </source>
</reference>
<dbReference type="EMBL" id="JBBWWR010000007">
    <property type="protein sequence ID" value="KAK8964357.1"/>
    <property type="molecule type" value="Genomic_DNA"/>
</dbReference>
<proteinExistence type="predicted"/>
<sequence>MALTWRHDMFGYSWRTNMLRIAQLRSSEHYFLLQRYLAGFPVCRRPIRYDDLKRLCIPPPEGQFLSYFQLAREVGLNVPLGMGALMAVSVPKEGLRALNWKGRTLRHGCCEGKEQEKAMNGGLMWNDADKGGIGRGVGICYWNGKPKEDLTTRNAGWWREVRFEDMFELWKRAQVGGWGVTGGGGLRLSWKEEQGTDRGVGAWTGCKKRDWASVEELM</sequence>
<organism evidence="1 2">
    <name type="scientific">Platanthera guangdongensis</name>
    <dbReference type="NCBI Taxonomy" id="2320717"/>
    <lineage>
        <taxon>Eukaryota</taxon>
        <taxon>Viridiplantae</taxon>
        <taxon>Streptophyta</taxon>
        <taxon>Embryophyta</taxon>
        <taxon>Tracheophyta</taxon>
        <taxon>Spermatophyta</taxon>
        <taxon>Magnoliopsida</taxon>
        <taxon>Liliopsida</taxon>
        <taxon>Asparagales</taxon>
        <taxon>Orchidaceae</taxon>
        <taxon>Orchidoideae</taxon>
        <taxon>Orchideae</taxon>
        <taxon>Orchidinae</taxon>
        <taxon>Platanthera</taxon>
    </lineage>
</organism>